<dbReference type="PRINTS" id="PR00039">
    <property type="entry name" value="HTHLYSR"/>
</dbReference>
<evidence type="ECO:0000256" key="4">
    <source>
        <dbReference type="ARBA" id="ARBA00023163"/>
    </source>
</evidence>
<dbReference type="GO" id="GO:0000976">
    <property type="term" value="F:transcription cis-regulatory region binding"/>
    <property type="evidence" value="ECO:0007669"/>
    <property type="project" value="TreeGrafter"/>
</dbReference>
<dbReference type="AlphaFoldDB" id="A0A4R2BLB1"/>
<gene>
    <name evidence="6" type="ORF">EV146_101378</name>
</gene>
<dbReference type="Pfam" id="PF00126">
    <property type="entry name" value="HTH_1"/>
    <property type="match status" value="1"/>
</dbReference>
<evidence type="ECO:0000313" key="6">
    <source>
        <dbReference type="EMBL" id="TCN28047.1"/>
    </source>
</evidence>
<dbReference type="SUPFAM" id="SSF53850">
    <property type="entry name" value="Periplasmic binding protein-like II"/>
    <property type="match status" value="1"/>
</dbReference>
<keyword evidence="4" id="KW-0804">Transcription</keyword>
<dbReference type="PROSITE" id="PS50931">
    <property type="entry name" value="HTH_LYSR"/>
    <property type="match status" value="1"/>
</dbReference>
<dbReference type="NCBIfam" id="NF040786">
    <property type="entry name" value="LysR_Sec_metab"/>
    <property type="match status" value="1"/>
</dbReference>
<dbReference type="InterPro" id="IPR047788">
    <property type="entry name" value="LysR-like_Sec_metab"/>
</dbReference>
<dbReference type="PANTHER" id="PTHR30126">
    <property type="entry name" value="HTH-TYPE TRANSCRIPTIONAL REGULATOR"/>
    <property type="match status" value="1"/>
</dbReference>
<dbReference type="Pfam" id="PF03466">
    <property type="entry name" value="LysR_substrate"/>
    <property type="match status" value="1"/>
</dbReference>
<keyword evidence="3 6" id="KW-0238">DNA-binding</keyword>
<dbReference type="Gene3D" id="1.10.10.10">
    <property type="entry name" value="Winged helix-like DNA-binding domain superfamily/Winged helix DNA-binding domain"/>
    <property type="match status" value="1"/>
</dbReference>
<organism evidence="6 7">
    <name type="scientific">Mesobacillus foraminis</name>
    <dbReference type="NCBI Taxonomy" id="279826"/>
    <lineage>
        <taxon>Bacteria</taxon>
        <taxon>Bacillati</taxon>
        <taxon>Bacillota</taxon>
        <taxon>Bacilli</taxon>
        <taxon>Bacillales</taxon>
        <taxon>Bacillaceae</taxon>
        <taxon>Mesobacillus</taxon>
    </lineage>
</organism>
<accession>A0A4R2BLB1</accession>
<comment type="similarity">
    <text evidence="1">Belongs to the LysR transcriptional regulatory family.</text>
</comment>
<evidence type="ECO:0000256" key="2">
    <source>
        <dbReference type="ARBA" id="ARBA00023015"/>
    </source>
</evidence>
<dbReference type="EMBL" id="SLVV01000001">
    <property type="protein sequence ID" value="TCN28047.1"/>
    <property type="molecule type" value="Genomic_DNA"/>
</dbReference>
<dbReference type="InterPro" id="IPR036388">
    <property type="entry name" value="WH-like_DNA-bd_sf"/>
</dbReference>
<dbReference type="RefSeq" id="WP_132001172.1">
    <property type="nucleotide sequence ID" value="NZ_JABUHM010000006.1"/>
</dbReference>
<evidence type="ECO:0000256" key="1">
    <source>
        <dbReference type="ARBA" id="ARBA00009437"/>
    </source>
</evidence>
<evidence type="ECO:0000256" key="3">
    <source>
        <dbReference type="ARBA" id="ARBA00023125"/>
    </source>
</evidence>
<keyword evidence="2" id="KW-0805">Transcription regulation</keyword>
<proteinExistence type="inferred from homology"/>
<dbReference type="Proteomes" id="UP000295689">
    <property type="component" value="Unassembled WGS sequence"/>
</dbReference>
<comment type="caution">
    <text evidence="6">The sequence shown here is derived from an EMBL/GenBank/DDBJ whole genome shotgun (WGS) entry which is preliminary data.</text>
</comment>
<evidence type="ECO:0000313" key="7">
    <source>
        <dbReference type="Proteomes" id="UP000295689"/>
    </source>
</evidence>
<name>A0A4R2BLB1_9BACI</name>
<sequence length="300" mass="33797">MDLHQLYVFTKVVEHKSFSKAADAIFLSQSTVSSHIHALEKMLNVSLFDRVGRESILTPHGERLYHWAQKLLLLKDQALLDLSEGMNELQGSIRIAASSVPGQFLIPHMIKAFREEYPAVTFYINETSSKIVAEKVLSGTVDMGILGGKYENEKLEYIPLLKERLVLITANDIDLPSPVGIQGLLKYPFVMRSSDSGTNDILESLLKKNQIPKEELNIVAYTDSGQSLVQFVNQGIGISIVSEIAANEYFRNGMIKVYEVKDFTDERYFYLVYNKKKTLPLVSKLFINKADDSLLTALDN</sequence>
<dbReference type="Gene3D" id="3.40.190.290">
    <property type="match status" value="1"/>
</dbReference>
<dbReference type="PANTHER" id="PTHR30126:SF64">
    <property type="entry name" value="HTH-TYPE TRANSCRIPTIONAL REGULATOR CITR"/>
    <property type="match status" value="1"/>
</dbReference>
<dbReference type="GO" id="GO:0003700">
    <property type="term" value="F:DNA-binding transcription factor activity"/>
    <property type="evidence" value="ECO:0007669"/>
    <property type="project" value="InterPro"/>
</dbReference>
<keyword evidence="7" id="KW-1185">Reference proteome</keyword>
<evidence type="ECO:0000259" key="5">
    <source>
        <dbReference type="PROSITE" id="PS50931"/>
    </source>
</evidence>
<dbReference type="FunFam" id="1.10.10.10:FF:000001">
    <property type="entry name" value="LysR family transcriptional regulator"/>
    <property type="match status" value="1"/>
</dbReference>
<protein>
    <submittedName>
        <fullName evidence="6">DNA-binding transcriptional LysR family regulator</fullName>
    </submittedName>
</protein>
<dbReference type="InterPro" id="IPR000847">
    <property type="entry name" value="LysR_HTH_N"/>
</dbReference>
<reference evidence="6 7" key="1">
    <citation type="journal article" date="2015" name="Stand. Genomic Sci.">
        <title>Genomic Encyclopedia of Bacterial and Archaeal Type Strains, Phase III: the genomes of soil and plant-associated and newly described type strains.</title>
        <authorList>
            <person name="Whitman W.B."/>
            <person name="Woyke T."/>
            <person name="Klenk H.P."/>
            <person name="Zhou Y."/>
            <person name="Lilburn T.G."/>
            <person name="Beck B.J."/>
            <person name="De Vos P."/>
            <person name="Vandamme P."/>
            <person name="Eisen J.A."/>
            <person name="Garrity G."/>
            <person name="Hugenholtz P."/>
            <person name="Kyrpides N.C."/>
        </authorList>
    </citation>
    <scope>NUCLEOTIDE SEQUENCE [LARGE SCALE GENOMIC DNA]</scope>
    <source>
        <strain evidence="6 7">CV53</strain>
    </source>
</reference>
<dbReference type="InterPro" id="IPR005119">
    <property type="entry name" value="LysR_subst-bd"/>
</dbReference>
<feature type="domain" description="HTH lysR-type" evidence="5">
    <location>
        <begin position="1"/>
        <end position="58"/>
    </location>
</feature>
<dbReference type="InterPro" id="IPR036390">
    <property type="entry name" value="WH_DNA-bd_sf"/>
</dbReference>
<dbReference type="SUPFAM" id="SSF46785">
    <property type="entry name" value="Winged helix' DNA-binding domain"/>
    <property type="match status" value="1"/>
</dbReference>